<dbReference type="OrthoDB" id="1495241at2"/>
<dbReference type="PANTHER" id="PTHR34477:SF1">
    <property type="entry name" value="UPF0213 PROTEIN YHBQ"/>
    <property type="match status" value="1"/>
</dbReference>
<dbReference type="RefSeq" id="WP_089689940.1">
    <property type="nucleotide sequence ID" value="NZ_FNWQ01000001.1"/>
</dbReference>
<dbReference type="InterPro" id="IPR000305">
    <property type="entry name" value="GIY-YIG_endonuc"/>
</dbReference>
<keyword evidence="4" id="KW-0255">Endonuclease</keyword>
<proteinExistence type="inferred from homology"/>
<gene>
    <name evidence="4" type="ORF">SAMN05421593_0739</name>
</gene>
<feature type="region of interest" description="Disordered" evidence="2">
    <location>
        <begin position="98"/>
        <end position="124"/>
    </location>
</feature>
<dbReference type="SUPFAM" id="SSF82771">
    <property type="entry name" value="GIY-YIG endonuclease"/>
    <property type="match status" value="1"/>
</dbReference>
<keyword evidence="4" id="KW-0540">Nuclease</keyword>
<sequence length="124" mass="14540">MKQYFVYILKCSDNSYYTGVTNNIDLRLSQHQSGKFPESYTYKRRPVELVFFYLFNDIIQAIAFEKQVKGWSRKKKGAIINNNWDKLKELSICRNDSHSDNFKGKDPKGFGSAQPDTENKEQIK</sequence>
<accession>A0A1H6GYG4</accession>
<keyword evidence="4" id="KW-0378">Hydrolase</keyword>
<dbReference type="InterPro" id="IPR050190">
    <property type="entry name" value="UPF0213_domain"/>
</dbReference>
<reference evidence="4 5" key="1">
    <citation type="submission" date="2016-10" db="EMBL/GenBank/DDBJ databases">
        <authorList>
            <person name="de Groot N.N."/>
        </authorList>
    </citation>
    <scope>NUCLEOTIDE SEQUENCE [LARGE SCALE GENOMIC DNA]</scope>
    <source>
        <strain evidence="4 5">DSM 23031</strain>
    </source>
</reference>
<dbReference type="AlphaFoldDB" id="A0A1H6GYG4"/>
<name>A0A1H6GYG4_CHRCI</name>
<organism evidence="4 5">
    <name type="scientific">Chryseobacterium culicis</name>
    <dbReference type="NCBI Taxonomy" id="680127"/>
    <lineage>
        <taxon>Bacteria</taxon>
        <taxon>Pseudomonadati</taxon>
        <taxon>Bacteroidota</taxon>
        <taxon>Flavobacteriia</taxon>
        <taxon>Flavobacteriales</taxon>
        <taxon>Weeksellaceae</taxon>
        <taxon>Chryseobacterium group</taxon>
        <taxon>Chryseobacterium</taxon>
    </lineage>
</organism>
<evidence type="ECO:0000259" key="3">
    <source>
        <dbReference type="PROSITE" id="PS50164"/>
    </source>
</evidence>
<dbReference type="EMBL" id="FNWQ01000001">
    <property type="protein sequence ID" value="SEH28549.1"/>
    <property type="molecule type" value="Genomic_DNA"/>
</dbReference>
<dbReference type="Gene3D" id="3.40.1440.10">
    <property type="entry name" value="GIY-YIG endonuclease"/>
    <property type="match status" value="1"/>
</dbReference>
<comment type="similarity">
    <text evidence="1">Belongs to the UPF0213 family.</text>
</comment>
<protein>
    <submittedName>
        <fullName evidence="4">Putative endonuclease</fullName>
    </submittedName>
</protein>
<dbReference type="PROSITE" id="PS50164">
    <property type="entry name" value="GIY_YIG"/>
    <property type="match status" value="1"/>
</dbReference>
<evidence type="ECO:0000256" key="1">
    <source>
        <dbReference type="ARBA" id="ARBA00007435"/>
    </source>
</evidence>
<dbReference type="STRING" id="680127.SAMN05421593_0739"/>
<dbReference type="GO" id="GO:0004519">
    <property type="term" value="F:endonuclease activity"/>
    <property type="evidence" value="ECO:0007669"/>
    <property type="project" value="UniProtKB-KW"/>
</dbReference>
<evidence type="ECO:0000256" key="2">
    <source>
        <dbReference type="SAM" id="MobiDB-lite"/>
    </source>
</evidence>
<feature type="compositionally biased region" description="Basic and acidic residues" evidence="2">
    <location>
        <begin position="98"/>
        <end position="108"/>
    </location>
</feature>
<dbReference type="PANTHER" id="PTHR34477">
    <property type="entry name" value="UPF0213 PROTEIN YHBQ"/>
    <property type="match status" value="1"/>
</dbReference>
<evidence type="ECO:0000313" key="5">
    <source>
        <dbReference type="Proteomes" id="UP000198561"/>
    </source>
</evidence>
<dbReference type="InterPro" id="IPR035901">
    <property type="entry name" value="GIY-YIG_endonuc_sf"/>
</dbReference>
<evidence type="ECO:0000313" key="4">
    <source>
        <dbReference type="EMBL" id="SEH28549.1"/>
    </source>
</evidence>
<dbReference type="Pfam" id="PF01541">
    <property type="entry name" value="GIY-YIG"/>
    <property type="match status" value="1"/>
</dbReference>
<dbReference type="CDD" id="cd10456">
    <property type="entry name" value="GIY-YIG_UPF0213"/>
    <property type="match status" value="1"/>
</dbReference>
<feature type="domain" description="GIY-YIG" evidence="3">
    <location>
        <begin position="2"/>
        <end position="78"/>
    </location>
</feature>
<dbReference type="Proteomes" id="UP000198561">
    <property type="component" value="Unassembled WGS sequence"/>
</dbReference>